<dbReference type="GO" id="GO:0016829">
    <property type="term" value="F:lyase activity"/>
    <property type="evidence" value="ECO:0007669"/>
    <property type="project" value="UniProtKB-KW"/>
</dbReference>
<evidence type="ECO:0000256" key="3">
    <source>
        <dbReference type="ARBA" id="ARBA00022801"/>
    </source>
</evidence>
<protein>
    <submittedName>
        <fullName evidence="7">Uncharacterized protein</fullName>
    </submittedName>
</protein>
<keyword evidence="6" id="KW-0732">Signal</keyword>
<dbReference type="SUPFAM" id="SSF53933">
    <property type="entry name" value="Microbial ribonucleases"/>
    <property type="match status" value="1"/>
</dbReference>
<proteinExistence type="predicted"/>
<dbReference type="HOGENOM" id="CLU_1686835_0_0_1"/>
<evidence type="ECO:0000256" key="5">
    <source>
        <dbReference type="ARBA" id="ARBA00023239"/>
    </source>
</evidence>
<evidence type="ECO:0000256" key="2">
    <source>
        <dbReference type="ARBA" id="ARBA00022759"/>
    </source>
</evidence>
<reference evidence="7 8" key="1">
    <citation type="submission" date="2014-04" db="EMBL/GenBank/DDBJ databases">
        <title>Evolutionary Origins and Diversification of the Mycorrhizal Mutualists.</title>
        <authorList>
            <consortium name="DOE Joint Genome Institute"/>
            <consortium name="Mycorrhizal Genomics Consortium"/>
            <person name="Kohler A."/>
            <person name="Kuo A."/>
            <person name="Nagy L.G."/>
            <person name="Floudas D."/>
            <person name="Copeland A."/>
            <person name="Barry K.W."/>
            <person name="Cichocki N."/>
            <person name="Veneault-Fourrey C."/>
            <person name="LaButti K."/>
            <person name="Lindquist E.A."/>
            <person name="Lipzen A."/>
            <person name="Lundell T."/>
            <person name="Morin E."/>
            <person name="Murat C."/>
            <person name="Riley R."/>
            <person name="Ohm R."/>
            <person name="Sun H."/>
            <person name="Tunlid A."/>
            <person name="Henrissat B."/>
            <person name="Grigoriev I.V."/>
            <person name="Hibbett D.S."/>
            <person name="Martin F."/>
        </authorList>
    </citation>
    <scope>NUCLEOTIDE SEQUENCE [LARGE SCALE GENOMIC DNA]</scope>
    <source>
        <strain evidence="7 8">MD-312</strain>
    </source>
</reference>
<organism evidence="7 8">
    <name type="scientific">Hydnomerulius pinastri MD-312</name>
    <dbReference type="NCBI Taxonomy" id="994086"/>
    <lineage>
        <taxon>Eukaryota</taxon>
        <taxon>Fungi</taxon>
        <taxon>Dikarya</taxon>
        <taxon>Basidiomycota</taxon>
        <taxon>Agaricomycotina</taxon>
        <taxon>Agaricomycetes</taxon>
        <taxon>Agaricomycetidae</taxon>
        <taxon>Boletales</taxon>
        <taxon>Boletales incertae sedis</taxon>
        <taxon>Leucogyrophana</taxon>
    </lineage>
</organism>
<dbReference type="GO" id="GO:0004521">
    <property type="term" value="F:RNA endonuclease activity"/>
    <property type="evidence" value="ECO:0007669"/>
    <property type="project" value="InterPro"/>
</dbReference>
<keyword evidence="4" id="KW-1015">Disulfide bond</keyword>
<keyword evidence="1" id="KW-0540">Nuclease</keyword>
<gene>
    <name evidence="7" type="ORF">HYDPIDRAFT_110901</name>
</gene>
<sequence length="156" mass="15951">MRPGGLFTSALLSLCFFSQVIAAPAHTTSTQTTSTHAPVQVPTASASSCTCLGTTFSSTDVAGAITKAGERAVIRGAKAVRKKGGGYPHQYGGKDPGVSLTSCTGTLLLYPLVQGSVYPGTGEPGGQRVVYQQADNKFCGCITHPSATDGSFDQCT</sequence>
<accession>A0A0C9WFN9</accession>
<keyword evidence="2" id="KW-0255">Endonuclease</keyword>
<evidence type="ECO:0000256" key="6">
    <source>
        <dbReference type="SAM" id="SignalP"/>
    </source>
</evidence>
<evidence type="ECO:0000313" key="7">
    <source>
        <dbReference type="EMBL" id="KIJ65001.1"/>
    </source>
</evidence>
<keyword evidence="5" id="KW-0456">Lyase</keyword>
<keyword evidence="3" id="KW-0378">Hydrolase</keyword>
<dbReference type="Gene3D" id="3.10.450.30">
    <property type="entry name" value="Microbial ribonucleases"/>
    <property type="match status" value="1"/>
</dbReference>
<dbReference type="GO" id="GO:0016787">
    <property type="term" value="F:hydrolase activity"/>
    <property type="evidence" value="ECO:0007669"/>
    <property type="project" value="UniProtKB-KW"/>
</dbReference>
<dbReference type="InterPro" id="IPR000026">
    <property type="entry name" value="N1-like"/>
</dbReference>
<dbReference type="InterPro" id="IPR016191">
    <property type="entry name" value="Ribonuclease/ribotoxin"/>
</dbReference>
<dbReference type="PANTHER" id="PTHR42104">
    <property type="entry name" value="EXTRACELLULAR GUANYL-SPECIFIC RIBONUCLEASE RNTA (AFU_ORTHOLOGUE AFUA_4G03230)"/>
    <property type="match status" value="1"/>
</dbReference>
<dbReference type="GO" id="GO:0003723">
    <property type="term" value="F:RNA binding"/>
    <property type="evidence" value="ECO:0007669"/>
    <property type="project" value="InterPro"/>
</dbReference>
<dbReference type="EMBL" id="KN839844">
    <property type="protein sequence ID" value="KIJ65001.1"/>
    <property type="molecule type" value="Genomic_DNA"/>
</dbReference>
<feature type="chain" id="PRO_5002222333" evidence="6">
    <location>
        <begin position="23"/>
        <end position="156"/>
    </location>
</feature>
<evidence type="ECO:0000256" key="1">
    <source>
        <dbReference type="ARBA" id="ARBA00022722"/>
    </source>
</evidence>
<dbReference type="Proteomes" id="UP000053820">
    <property type="component" value="Unassembled WGS sequence"/>
</dbReference>
<dbReference type="AlphaFoldDB" id="A0A0C9WFN9"/>
<dbReference type="OrthoDB" id="5425539at2759"/>
<evidence type="ECO:0000313" key="8">
    <source>
        <dbReference type="Proteomes" id="UP000053820"/>
    </source>
</evidence>
<evidence type="ECO:0000256" key="4">
    <source>
        <dbReference type="ARBA" id="ARBA00023157"/>
    </source>
</evidence>
<dbReference type="Pfam" id="PF00545">
    <property type="entry name" value="Ribonuclease"/>
    <property type="match status" value="1"/>
</dbReference>
<dbReference type="PANTHER" id="PTHR42104:SF1">
    <property type="entry name" value="EXTRACELLULAR GUANYL-SPECIFIC RIBONUCLEASE RNTA (AFU_ORTHOLOGUE AFUA_4G03230)"/>
    <property type="match status" value="1"/>
</dbReference>
<feature type="signal peptide" evidence="6">
    <location>
        <begin position="1"/>
        <end position="22"/>
    </location>
</feature>
<keyword evidence="8" id="KW-1185">Reference proteome</keyword>
<name>A0A0C9WFN9_9AGAM</name>